<feature type="transmembrane region" description="Helical" evidence="6">
    <location>
        <begin position="231"/>
        <end position="254"/>
    </location>
</feature>
<dbReference type="Pfam" id="PF07690">
    <property type="entry name" value="MFS_1"/>
    <property type="match status" value="1"/>
</dbReference>
<proteinExistence type="predicted"/>
<feature type="transmembrane region" description="Helical" evidence="6">
    <location>
        <begin position="60"/>
        <end position="79"/>
    </location>
</feature>
<keyword evidence="5 6" id="KW-0472">Membrane</keyword>
<keyword evidence="3 6" id="KW-0812">Transmembrane</keyword>
<reference evidence="8 9" key="1">
    <citation type="submission" date="2019-01" db="EMBL/GenBank/DDBJ databases">
        <authorList>
            <person name="Chen W.-M."/>
        </authorList>
    </citation>
    <scope>NUCLEOTIDE SEQUENCE [LARGE SCALE GENOMIC DNA]</scope>
    <source>
        <strain evidence="8 9">TLA-22</strain>
    </source>
</reference>
<evidence type="ECO:0000313" key="9">
    <source>
        <dbReference type="Proteomes" id="UP000282977"/>
    </source>
</evidence>
<dbReference type="InterPro" id="IPR020846">
    <property type="entry name" value="MFS_dom"/>
</dbReference>
<evidence type="ECO:0000256" key="2">
    <source>
        <dbReference type="ARBA" id="ARBA00022448"/>
    </source>
</evidence>
<evidence type="ECO:0000256" key="1">
    <source>
        <dbReference type="ARBA" id="ARBA00004141"/>
    </source>
</evidence>
<feature type="transmembrane region" description="Helical" evidence="6">
    <location>
        <begin position="352"/>
        <end position="373"/>
    </location>
</feature>
<protein>
    <submittedName>
        <fullName evidence="8">MFS transporter</fullName>
    </submittedName>
</protein>
<comment type="caution">
    <text evidence="8">The sequence shown here is derived from an EMBL/GenBank/DDBJ whole genome shotgun (WGS) entry which is preliminary data.</text>
</comment>
<feature type="transmembrane region" description="Helical" evidence="6">
    <location>
        <begin position="31"/>
        <end position="48"/>
    </location>
</feature>
<keyword evidence="4 6" id="KW-1133">Transmembrane helix</keyword>
<feature type="transmembrane region" description="Helical" evidence="6">
    <location>
        <begin position="198"/>
        <end position="219"/>
    </location>
</feature>
<dbReference type="InterPro" id="IPR036259">
    <property type="entry name" value="MFS_trans_sf"/>
</dbReference>
<dbReference type="Proteomes" id="UP000282977">
    <property type="component" value="Unassembled WGS sequence"/>
</dbReference>
<dbReference type="GO" id="GO:0022857">
    <property type="term" value="F:transmembrane transporter activity"/>
    <property type="evidence" value="ECO:0007669"/>
    <property type="project" value="InterPro"/>
</dbReference>
<organism evidence="8 9">
    <name type="scientific">Sphingobium algorifonticola</name>
    <dbReference type="NCBI Taxonomy" id="2008318"/>
    <lineage>
        <taxon>Bacteria</taxon>
        <taxon>Pseudomonadati</taxon>
        <taxon>Pseudomonadota</taxon>
        <taxon>Alphaproteobacteria</taxon>
        <taxon>Sphingomonadales</taxon>
        <taxon>Sphingomonadaceae</taxon>
        <taxon>Sphingobium</taxon>
    </lineage>
</organism>
<evidence type="ECO:0000256" key="6">
    <source>
        <dbReference type="SAM" id="Phobius"/>
    </source>
</evidence>
<name>A0A437JDR8_9SPHN</name>
<dbReference type="PANTHER" id="PTHR23502:SF132">
    <property type="entry name" value="POLYAMINE TRANSPORTER 2-RELATED"/>
    <property type="match status" value="1"/>
</dbReference>
<dbReference type="CDD" id="cd17320">
    <property type="entry name" value="MFS_MdfA_MDR_like"/>
    <property type="match status" value="1"/>
</dbReference>
<keyword evidence="2" id="KW-0813">Transport</keyword>
<dbReference type="GO" id="GO:0005886">
    <property type="term" value="C:plasma membrane"/>
    <property type="evidence" value="ECO:0007669"/>
    <property type="project" value="TreeGrafter"/>
</dbReference>
<dbReference type="OrthoDB" id="9800416at2"/>
<dbReference type="EMBL" id="RZUL01000001">
    <property type="protein sequence ID" value="RVT44051.1"/>
    <property type="molecule type" value="Genomic_DNA"/>
</dbReference>
<sequence>MAMNALSIDPMLPALPAIGESLSIASPNDRQWIITTYFMGLGLGSLIYGPLSDRFGRKPVMGISLGLFVIFTGFCALSHSFAMLLVGRFACGFFAASSRVIAISIVRDRFQGDRMARIMSLIFIVFMIVPILAPAFGQAVLLIAPWRWIFGALLIIGAIIVTWMLVRLPETLDPRNRVEIRAADLAQTLRSVVTHRSAIGYMTASGVVMGALVGFITSVQQIFFDVFHEEALFPLAFAGIAGFMGIGSFLNSHLVERVGARRLSQGSLMVLILISGCHALVAWAGFETMASFIAFQAMTMLSFAFTGSNFGAISMEPFTRGAGMASSFQAGLTTILSALLGAFIGSQFNGTTLPLALGFFGYGAAALLIVTWAERGKLFTRPGLSALRHGASLPPR</sequence>
<feature type="transmembrane region" description="Helical" evidence="6">
    <location>
        <begin position="85"/>
        <end position="106"/>
    </location>
</feature>
<comment type="subcellular location">
    <subcellularLocation>
        <location evidence="1">Membrane</location>
        <topology evidence="1">Multi-pass membrane protein</topology>
    </subcellularLocation>
</comment>
<gene>
    <name evidence="8" type="ORF">ENE74_04600</name>
</gene>
<evidence type="ECO:0000256" key="3">
    <source>
        <dbReference type="ARBA" id="ARBA00022692"/>
    </source>
</evidence>
<dbReference type="PANTHER" id="PTHR23502">
    <property type="entry name" value="MAJOR FACILITATOR SUPERFAMILY"/>
    <property type="match status" value="1"/>
</dbReference>
<evidence type="ECO:0000313" key="8">
    <source>
        <dbReference type="EMBL" id="RVT44051.1"/>
    </source>
</evidence>
<accession>A0A437JDR8</accession>
<feature type="transmembrane region" description="Helical" evidence="6">
    <location>
        <begin position="118"/>
        <end position="136"/>
    </location>
</feature>
<feature type="transmembrane region" description="Helical" evidence="6">
    <location>
        <begin position="292"/>
        <end position="313"/>
    </location>
</feature>
<dbReference type="Gene3D" id="1.20.1720.10">
    <property type="entry name" value="Multidrug resistance protein D"/>
    <property type="match status" value="1"/>
</dbReference>
<feature type="transmembrane region" description="Helical" evidence="6">
    <location>
        <begin position="148"/>
        <end position="166"/>
    </location>
</feature>
<feature type="transmembrane region" description="Helical" evidence="6">
    <location>
        <begin position="325"/>
        <end position="346"/>
    </location>
</feature>
<feature type="domain" description="Major facilitator superfamily (MFS) profile" evidence="7">
    <location>
        <begin position="1"/>
        <end position="376"/>
    </location>
</feature>
<feature type="transmembrane region" description="Helical" evidence="6">
    <location>
        <begin position="266"/>
        <end position="286"/>
    </location>
</feature>
<dbReference type="AlphaFoldDB" id="A0A437JDR8"/>
<keyword evidence="9" id="KW-1185">Reference proteome</keyword>
<dbReference type="SUPFAM" id="SSF103473">
    <property type="entry name" value="MFS general substrate transporter"/>
    <property type="match status" value="1"/>
</dbReference>
<dbReference type="PROSITE" id="PS50850">
    <property type="entry name" value="MFS"/>
    <property type="match status" value="1"/>
</dbReference>
<dbReference type="InterPro" id="IPR011701">
    <property type="entry name" value="MFS"/>
</dbReference>
<evidence type="ECO:0000259" key="7">
    <source>
        <dbReference type="PROSITE" id="PS50850"/>
    </source>
</evidence>
<evidence type="ECO:0000256" key="5">
    <source>
        <dbReference type="ARBA" id="ARBA00023136"/>
    </source>
</evidence>
<evidence type="ECO:0000256" key="4">
    <source>
        <dbReference type="ARBA" id="ARBA00022989"/>
    </source>
</evidence>